<evidence type="ECO:0000313" key="3">
    <source>
        <dbReference type="Proteomes" id="UP000053989"/>
    </source>
</evidence>
<reference evidence="3" key="2">
    <citation type="submission" date="2015-01" db="EMBL/GenBank/DDBJ databases">
        <title>Evolutionary Origins and Diversification of the Mycorrhizal Mutualists.</title>
        <authorList>
            <consortium name="DOE Joint Genome Institute"/>
            <consortium name="Mycorrhizal Genomics Consortium"/>
            <person name="Kohler A."/>
            <person name="Kuo A."/>
            <person name="Nagy L.G."/>
            <person name="Floudas D."/>
            <person name="Copeland A."/>
            <person name="Barry K.W."/>
            <person name="Cichocki N."/>
            <person name="Veneault-Fourrey C."/>
            <person name="LaButti K."/>
            <person name="Lindquist E.A."/>
            <person name="Lipzen A."/>
            <person name="Lundell T."/>
            <person name="Morin E."/>
            <person name="Murat C."/>
            <person name="Riley R."/>
            <person name="Ohm R."/>
            <person name="Sun H."/>
            <person name="Tunlid A."/>
            <person name="Henrissat B."/>
            <person name="Grigoriev I.V."/>
            <person name="Hibbett D.S."/>
            <person name="Martin F."/>
        </authorList>
    </citation>
    <scope>NUCLEOTIDE SEQUENCE [LARGE SCALE GENOMIC DNA]</scope>
    <source>
        <strain evidence="3">Foug A</strain>
    </source>
</reference>
<dbReference type="EMBL" id="KN822042">
    <property type="protein sequence ID" value="KIM62507.1"/>
    <property type="molecule type" value="Genomic_DNA"/>
</dbReference>
<feature type="region of interest" description="Disordered" evidence="1">
    <location>
        <begin position="30"/>
        <end position="54"/>
    </location>
</feature>
<protein>
    <submittedName>
        <fullName evidence="2">Uncharacterized protein</fullName>
    </submittedName>
</protein>
<dbReference type="HOGENOM" id="CLU_1321597_0_0_1"/>
<accession>A0A0C3AC58</accession>
<organism evidence="2 3">
    <name type="scientific">Scleroderma citrinum Foug A</name>
    <dbReference type="NCBI Taxonomy" id="1036808"/>
    <lineage>
        <taxon>Eukaryota</taxon>
        <taxon>Fungi</taxon>
        <taxon>Dikarya</taxon>
        <taxon>Basidiomycota</taxon>
        <taxon>Agaricomycotina</taxon>
        <taxon>Agaricomycetes</taxon>
        <taxon>Agaricomycetidae</taxon>
        <taxon>Boletales</taxon>
        <taxon>Sclerodermatineae</taxon>
        <taxon>Sclerodermataceae</taxon>
        <taxon>Scleroderma</taxon>
    </lineage>
</organism>
<dbReference type="Proteomes" id="UP000053989">
    <property type="component" value="Unassembled WGS sequence"/>
</dbReference>
<keyword evidence="3" id="KW-1185">Reference proteome</keyword>
<dbReference type="AlphaFoldDB" id="A0A0C3AC58"/>
<evidence type="ECO:0000313" key="2">
    <source>
        <dbReference type="EMBL" id="KIM62507.1"/>
    </source>
</evidence>
<evidence type="ECO:0000256" key="1">
    <source>
        <dbReference type="SAM" id="MobiDB-lite"/>
    </source>
</evidence>
<gene>
    <name evidence="2" type="ORF">SCLCIDRAFT_1215103</name>
</gene>
<sequence length="208" mass="23234">MDEEALLHYMQRCRLWRLVLRGTFTDDGRVRMPRTMGRREGQGNRGRRAPPVAGTAVPGLHQAGMEGMEEIPTVTVTRSAPDPTDVIGPDNVQDHEDMEPLTQPSVTELEYGSLERRPTTSSELHGSGGTRAIEIRRSDPPGMAEGDYGSLRRRPTGRRLRRRQASVTTGSIGRLSESREGEVMGRDDHAALERRPTLGRRLRRFLGV</sequence>
<feature type="region of interest" description="Disordered" evidence="1">
    <location>
        <begin position="114"/>
        <end position="192"/>
    </location>
</feature>
<feature type="compositionally biased region" description="Basic and acidic residues" evidence="1">
    <location>
        <begin position="176"/>
        <end position="192"/>
    </location>
</feature>
<reference evidence="2 3" key="1">
    <citation type="submission" date="2014-04" db="EMBL/GenBank/DDBJ databases">
        <authorList>
            <consortium name="DOE Joint Genome Institute"/>
            <person name="Kuo A."/>
            <person name="Kohler A."/>
            <person name="Nagy L.G."/>
            <person name="Floudas D."/>
            <person name="Copeland A."/>
            <person name="Barry K.W."/>
            <person name="Cichocki N."/>
            <person name="Veneault-Fourrey C."/>
            <person name="LaButti K."/>
            <person name="Lindquist E.A."/>
            <person name="Lipzen A."/>
            <person name="Lundell T."/>
            <person name="Morin E."/>
            <person name="Murat C."/>
            <person name="Sun H."/>
            <person name="Tunlid A."/>
            <person name="Henrissat B."/>
            <person name="Grigoriev I.V."/>
            <person name="Hibbett D.S."/>
            <person name="Martin F."/>
            <person name="Nordberg H.P."/>
            <person name="Cantor M.N."/>
            <person name="Hua S.X."/>
        </authorList>
    </citation>
    <scope>NUCLEOTIDE SEQUENCE [LARGE SCALE GENOMIC DNA]</scope>
    <source>
        <strain evidence="2 3">Foug A</strain>
    </source>
</reference>
<feature type="compositionally biased region" description="Basic residues" evidence="1">
    <location>
        <begin position="151"/>
        <end position="164"/>
    </location>
</feature>
<proteinExistence type="predicted"/>
<name>A0A0C3AC58_9AGAM</name>
<dbReference type="InParanoid" id="A0A0C3AC58"/>